<evidence type="ECO:0000256" key="5">
    <source>
        <dbReference type="ARBA" id="ARBA00022741"/>
    </source>
</evidence>
<accession>A0ABT9J9X2</accession>
<evidence type="ECO:0000256" key="1">
    <source>
        <dbReference type="ARBA" id="ARBA00022448"/>
    </source>
</evidence>
<name>A0ABT9J9X2_9RHOB</name>
<dbReference type="PANTHER" id="PTHR43790">
    <property type="entry name" value="CARBOHYDRATE TRANSPORT ATP-BINDING PROTEIN MG119-RELATED"/>
    <property type="match status" value="1"/>
</dbReference>
<evidence type="ECO:0000256" key="7">
    <source>
        <dbReference type="ARBA" id="ARBA00022967"/>
    </source>
</evidence>
<dbReference type="InterPro" id="IPR003439">
    <property type="entry name" value="ABC_transporter-like_ATP-bd"/>
</dbReference>
<feature type="domain" description="ABC transporter" evidence="9">
    <location>
        <begin position="261"/>
        <end position="503"/>
    </location>
</feature>
<dbReference type="RefSeq" id="WP_305962473.1">
    <property type="nucleotide sequence ID" value="NZ_JAVAMQ010000004.1"/>
</dbReference>
<dbReference type="GO" id="GO:0005524">
    <property type="term" value="F:ATP binding"/>
    <property type="evidence" value="ECO:0007669"/>
    <property type="project" value="UniProtKB-KW"/>
</dbReference>
<dbReference type="PROSITE" id="PS50893">
    <property type="entry name" value="ABC_TRANSPORTER_2"/>
    <property type="match status" value="2"/>
</dbReference>
<keyword evidence="7" id="KW-1278">Translocase</keyword>
<keyword evidence="11" id="KW-1185">Reference proteome</keyword>
<evidence type="ECO:0000256" key="4">
    <source>
        <dbReference type="ARBA" id="ARBA00022737"/>
    </source>
</evidence>
<dbReference type="PROSITE" id="PS00211">
    <property type="entry name" value="ABC_TRANSPORTER_1"/>
    <property type="match status" value="1"/>
</dbReference>
<dbReference type="CDD" id="cd03216">
    <property type="entry name" value="ABC_Carb_Monos_I"/>
    <property type="match status" value="1"/>
</dbReference>
<evidence type="ECO:0000256" key="6">
    <source>
        <dbReference type="ARBA" id="ARBA00022840"/>
    </source>
</evidence>
<evidence type="ECO:0000259" key="9">
    <source>
        <dbReference type="PROSITE" id="PS50893"/>
    </source>
</evidence>
<dbReference type="CDD" id="cd03215">
    <property type="entry name" value="ABC_Carb_Monos_II"/>
    <property type="match status" value="1"/>
</dbReference>
<keyword evidence="4" id="KW-0677">Repeat</keyword>
<feature type="domain" description="ABC transporter" evidence="9">
    <location>
        <begin position="13"/>
        <end position="249"/>
    </location>
</feature>
<keyword evidence="8" id="KW-0472">Membrane</keyword>
<proteinExistence type="predicted"/>
<dbReference type="Gene3D" id="3.40.50.300">
    <property type="entry name" value="P-loop containing nucleotide triphosphate hydrolases"/>
    <property type="match status" value="2"/>
</dbReference>
<dbReference type="InterPro" id="IPR003593">
    <property type="entry name" value="AAA+_ATPase"/>
</dbReference>
<dbReference type="Pfam" id="PF00005">
    <property type="entry name" value="ABC_tran"/>
    <property type="match status" value="2"/>
</dbReference>
<dbReference type="InterPro" id="IPR050107">
    <property type="entry name" value="ABC_carbohydrate_import_ATPase"/>
</dbReference>
<dbReference type="SMART" id="SM00382">
    <property type="entry name" value="AAA"/>
    <property type="match status" value="2"/>
</dbReference>
<comment type="caution">
    <text evidence="10">The sequence shown here is derived from an EMBL/GenBank/DDBJ whole genome shotgun (WGS) entry which is preliminary data.</text>
</comment>
<dbReference type="SUPFAM" id="SSF52540">
    <property type="entry name" value="P-loop containing nucleoside triphosphate hydrolases"/>
    <property type="match status" value="2"/>
</dbReference>
<keyword evidence="6 10" id="KW-0067">ATP-binding</keyword>
<dbReference type="PANTHER" id="PTHR43790:SF3">
    <property type="entry name" value="D-ALLOSE IMPORT ATP-BINDING PROTEIN ALSA-RELATED"/>
    <property type="match status" value="1"/>
</dbReference>
<keyword evidence="2" id="KW-1003">Cell membrane</keyword>
<keyword evidence="1" id="KW-0813">Transport</keyword>
<dbReference type="InterPro" id="IPR017871">
    <property type="entry name" value="ABC_transporter-like_CS"/>
</dbReference>
<evidence type="ECO:0000256" key="8">
    <source>
        <dbReference type="ARBA" id="ARBA00023136"/>
    </source>
</evidence>
<reference evidence="10 11" key="1">
    <citation type="submission" date="2023-08" db="EMBL/GenBank/DDBJ databases">
        <authorList>
            <person name="Park J.-S."/>
        </authorList>
    </citation>
    <scope>NUCLEOTIDE SEQUENCE [LARGE SCALE GENOMIC DNA]</scope>
    <source>
        <strain evidence="10 11">2205BS29-5</strain>
    </source>
</reference>
<evidence type="ECO:0000256" key="2">
    <source>
        <dbReference type="ARBA" id="ARBA00022475"/>
    </source>
</evidence>
<evidence type="ECO:0000313" key="10">
    <source>
        <dbReference type="EMBL" id="MDP5306621.1"/>
    </source>
</evidence>
<protein>
    <submittedName>
        <fullName evidence="10">Sugar ABC transporter ATP-binding protein</fullName>
    </submittedName>
</protein>
<evidence type="ECO:0000256" key="3">
    <source>
        <dbReference type="ARBA" id="ARBA00022597"/>
    </source>
</evidence>
<organism evidence="10 11">
    <name type="scientific">Paracoccus spongiarum</name>
    <dbReference type="NCBI Taxonomy" id="3064387"/>
    <lineage>
        <taxon>Bacteria</taxon>
        <taxon>Pseudomonadati</taxon>
        <taxon>Pseudomonadota</taxon>
        <taxon>Alphaproteobacteria</taxon>
        <taxon>Rhodobacterales</taxon>
        <taxon>Paracoccaceae</taxon>
        <taxon>Paracoccus</taxon>
    </lineage>
</organism>
<gene>
    <name evidence="10" type="ORF">Q5Y72_05910</name>
</gene>
<keyword evidence="5" id="KW-0547">Nucleotide-binding</keyword>
<dbReference type="EMBL" id="JAVAMQ010000004">
    <property type="protein sequence ID" value="MDP5306621.1"/>
    <property type="molecule type" value="Genomic_DNA"/>
</dbReference>
<evidence type="ECO:0000313" key="11">
    <source>
        <dbReference type="Proteomes" id="UP001224997"/>
    </source>
</evidence>
<dbReference type="InterPro" id="IPR027417">
    <property type="entry name" value="P-loop_NTPase"/>
</dbReference>
<sequence>MQAMSPAAAGPVLSLRGIVKSFPGVRALDGVHLDLHPGQVTALIGENGAGKSTIVKVLTGIYQPDEGQIIVDGAETRFPTAQAAGQAGVTAIHQETVLFDEMTVAENIFIGHAPRDRWGLIDRRAMRDRARRILDAIGADLDPSARLVDLGIASKHLVAIARALSIDARVVIMDEPTAALSHKEIHELYELVEKLKAQGKAILFISHKFDEIFRIADRWTVFRDGQFVAEGAMADVTESDLVQMMVGRAVDQIYPKRPARIGPPALTVAGYCHPTEFEDISFTLHQGEILGFYGLVGAGRSEVMQALFGITQPSKGACRIGDQVRAIRSTAQAVEAGIVYVPEDRGRQGAVKGLPIFQNVTLPSLARTSRAGFLRLAEEFAMARDYTQRLDLRAASLDQDVALLSGGNQQKVVIAKWLATRPRVIILDEPTKGIDIGSKAAVHDFMSELAAEGLAVIMVSSEIPEVLGMSDRIIVMREGRIAGEFSGDRMTPENLVRAAVGLAGTDSGAAA</sequence>
<keyword evidence="3" id="KW-0762">Sugar transport</keyword>
<dbReference type="Proteomes" id="UP001224997">
    <property type="component" value="Unassembled WGS sequence"/>
</dbReference>